<dbReference type="EMBL" id="JBJUIK010000011">
    <property type="protein sequence ID" value="KAL3512493.1"/>
    <property type="molecule type" value="Genomic_DNA"/>
</dbReference>
<accession>A0ABD2Z406</accession>
<sequence>MGRFDNVPSPNMKHFSHPHELQLQQIGLANVNDQYPTCSACKLPALVGENMYICKSCNFLLHLACAEFPQLITHPAHKNHILTLLPVAAYPGGFFNCDACNCQGNGFSYHCSSCEYDLHVLCASKPLKFTHKFHSCQLDLTFTSPYSNTKGFSCDVCKKFGCKQWLYRCASCEFDVHLDCTSASSPAPAVALHRGLLPQILQHNRSFPGGSGSRSLIHHNNLQVGLLGQSSATQSGQSHILDHHHREYMHSANLGANPNVLMHSASAGELRGNVQRPNYRTSGLMNSVIGGVVEGGAQQFGQSFMQGVIGGGAAIGGGGGGGGGDGTSILGGFLGDSFETQN</sequence>
<protein>
    <recommendedName>
        <fullName evidence="5">Zinc finger PHD-type domain-containing protein</fullName>
    </recommendedName>
</protein>
<dbReference type="InterPro" id="IPR001965">
    <property type="entry name" value="Znf_PHD"/>
</dbReference>
<dbReference type="SMART" id="SM00249">
    <property type="entry name" value="PHD"/>
    <property type="match status" value="2"/>
</dbReference>
<reference evidence="6 7" key="1">
    <citation type="submission" date="2024-11" db="EMBL/GenBank/DDBJ databases">
        <title>A near-complete genome assembly of Cinchona calisaya.</title>
        <authorList>
            <person name="Lian D.C."/>
            <person name="Zhao X.W."/>
            <person name="Wei L."/>
        </authorList>
    </citation>
    <scope>NUCLEOTIDE SEQUENCE [LARGE SCALE GENOMIC DNA]</scope>
    <source>
        <tissue evidence="6">Nenye</tissue>
    </source>
</reference>
<name>A0ABD2Z406_9GENT</name>
<keyword evidence="2" id="KW-0677">Repeat</keyword>
<keyword evidence="4" id="KW-0862">Zinc</keyword>
<keyword evidence="1" id="KW-0479">Metal-binding</keyword>
<proteinExistence type="predicted"/>
<keyword evidence="7" id="KW-1185">Reference proteome</keyword>
<gene>
    <name evidence="6" type="ORF">ACH5RR_025210</name>
</gene>
<dbReference type="SUPFAM" id="SSF57889">
    <property type="entry name" value="Cysteine-rich domain"/>
    <property type="match status" value="1"/>
</dbReference>
<keyword evidence="3" id="KW-0863">Zinc-finger</keyword>
<evidence type="ECO:0000256" key="4">
    <source>
        <dbReference type="ARBA" id="ARBA00022833"/>
    </source>
</evidence>
<evidence type="ECO:0000313" key="7">
    <source>
        <dbReference type="Proteomes" id="UP001630127"/>
    </source>
</evidence>
<dbReference type="InterPro" id="IPR004146">
    <property type="entry name" value="DC1"/>
</dbReference>
<comment type="caution">
    <text evidence="6">The sequence shown here is derived from an EMBL/GenBank/DDBJ whole genome shotgun (WGS) entry which is preliminary data.</text>
</comment>
<dbReference type="InterPro" id="IPR046349">
    <property type="entry name" value="C1-like_sf"/>
</dbReference>
<dbReference type="PANTHER" id="PTHR46288">
    <property type="entry name" value="PHORBOL-ESTER/DAG-TYPE DOMAIN-CONTAINING PROTEIN"/>
    <property type="match status" value="1"/>
</dbReference>
<evidence type="ECO:0000313" key="6">
    <source>
        <dbReference type="EMBL" id="KAL3512493.1"/>
    </source>
</evidence>
<evidence type="ECO:0000256" key="3">
    <source>
        <dbReference type="ARBA" id="ARBA00022771"/>
    </source>
</evidence>
<feature type="domain" description="Zinc finger PHD-type" evidence="5">
    <location>
        <begin position="102"/>
        <end position="158"/>
    </location>
</feature>
<feature type="domain" description="Zinc finger PHD-type" evidence="5">
    <location>
        <begin position="37"/>
        <end position="101"/>
    </location>
</feature>
<evidence type="ECO:0000256" key="2">
    <source>
        <dbReference type="ARBA" id="ARBA00022737"/>
    </source>
</evidence>
<dbReference type="Proteomes" id="UP001630127">
    <property type="component" value="Unassembled WGS sequence"/>
</dbReference>
<evidence type="ECO:0000259" key="5">
    <source>
        <dbReference type="SMART" id="SM00249"/>
    </source>
</evidence>
<organism evidence="6 7">
    <name type="scientific">Cinchona calisaya</name>
    <dbReference type="NCBI Taxonomy" id="153742"/>
    <lineage>
        <taxon>Eukaryota</taxon>
        <taxon>Viridiplantae</taxon>
        <taxon>Streptophyta</taxon>
        <taxon>Embryophyta</taxon>
        <taxon>Tracheophyta</taxon>
        <taxon>Spermatophyta</taxon>
        <taxon>Magnoliopsida</taxon>
        <taxon>eudicotyledons</taxon>
        <taxon>Gunneridae</taxon>
        <taxon>Pentapetalae</taxon>
        <taxon>asterids</taxon>
        <taxon>lamiids</taxon>
        <taxon>Gentianales</taxon>
        <taxon>Rubiaceae</taxon>
        <taxon>Cinchonoideae</taxon>
        <taxon>Cinchoneae</taxon>
        <taxon>Cinchona</taxon>
    </lineage>
</organism>
<evidence type="ECO:0000256" key="1">
    <source>
        <dbReference type="ARBA" id="ARBA00022723"/>
    </source>
</evidence>
<dbReference type="GO" id="GO:0008270">
    <property type="term" value="F:zinc ion binding"/>
    <property type="evidence" value="ECO:0007669"/>
    <property type="project" value="UniProtKB-KW"/>
</dbReference>
<dbReference type="PANTHER" id="PTHR46288:SF80">
    <property type="entry name" value="CYSTEINE_HISTIDINE-RICH C1 DOMAIN FAMILY PROTEIN"/>
    <property type="match status" value="1"/>
</dbReference>
<dbReference type="Pfam" id="PF03107">
    <property type="entry name" value="C1_2"/>
    <property type="match status" value="2"/>
</dbReference>
<dbReference type="AlphaFoldDB" id="A0ABD2Z406"/>